<comment type="caution">
    <text evidence="7">The sequence shown here is derived from an EMBL/GenBank/DDBJ whole genome shotgun (WGS) entry which is preliminary data.</text>
</comment>
<dbReference type="InterPro" id="IPR020440">
    <property type="entry name" value="IL-17_chr"/>
</dbReference>
<sequence length="152" mass="17025">FRSLFLVLVLALAVRSSPPRKAGASARLKEGCLNQKDPKFPTTVNVDIRISSSDHAFGMVHDVRNRSLAPWDYRLDEDTNRFPRVIADARCRLSGCVSPLGQEDHGLNSVPIKQEILVLRREQRGCVPSYHLEKRIITVGCTCVTPVIQHHS</sequence>
<dbReference type="PRINTS" id="PR01932">
    <property type="entry name" value="INTRLEUKIN17"/>
</dbReference>
<evidence type="ECO:0000256" key="4">
    <source>
        <dbReference type="ARBA" id="ARBA00022525"/>
    </source>
</evidence>
<dbReference type="Proteomes" id="UP000629713">
    <property type="component" value="Unassembled WGS sequence"/>
</dbReference>
<organism evidence="7 8">
    <name type="scientific">Peucedramus taeniatus</name>
    <name type="common">Olive warbler</name>
    <dbReference type="NCBI Taxonomy" id="135441"/>
    <lineage>
        <taxon>Eukaryota</taxon>
        <taxon>Metazoa</taxon>
        <taxon>Chordata</taxon>
        <taxon>Craniata</taxon>
        <taxon>Vertebrata</taxon>
        <taxon>Euteleostomi</taxon>
        <taxon>Archelosauria</taxon>
        <taxon>Archosauria</taxon>
        <taxon>Dinosauria</taxon>
        <taxon>Saurischia</taxon>
        <taxon>Theropoda</taxon>
        <taxon>Coelurosauria</taxon>
        <taxon>Aves</taxon>
        <taxon>Neognathae</taxon>
        <taxon>Neoaves</taxon>
        <taxon>Telluraves</taxon>
        <taxon>Australaves</taxon>
        <taxon>Passeriformes</taxon>
        <taxon>Passeroidea</taxon>
        <taxon>Fringillidae</taxon>
        <taxon>Peucedraminae</taxon>
        <taxon>Peucedramus</taxon>
    </lineage>
</organism>
<feature type="chain" id="PRO_5032411556" evidence="6">
    <location>
        <begin position="17"/>
        <end position="152"/>
    </location>
</feature>
<proteinExistence type="inferred from homology"/>
<comment type="subcellular location">
    <subcellularLocation>
        <location evidence="1">Secreted</location>
    </subcellularLocation>
</comment>
<accession>A0A852FF06</accession>
<keyword evidence="3" id="KW-0202">Cytokine</keyword>
<dbReference type="GO" id="GO:0006954">
    <property type="term" value="P:inflammatory response"/>
    <property type="evidence" value="ECO:0007669"/>
    <property type="project" value="InterPro"/>
</dbReference>
<evidence type="ECO:0000256" key="6">
    <source>
        <dbReference type="SAM" id="SignalP"/>
    </source>
</evidence>
<name>A0A852FF06_PEUTA</name>
<evidence type="ECO:0000256" key="3">
    <source>
        <dbReference type="ARBA" id="ARBA00022514"/>
    </source>
</evidence>
<evidence type="ECO:0000313" key="8">
    <source>
        <dbReference type="Proteomes" id="UP000629713"/>
    </source>
</evidence>
<dbReference type="EMBL" id="WBNO01019317">
    <property type="protein sequence ID" value="NXQ17315.1"/>
    <property type="molecule type" value="Genomic_DNA"/>
</dbReference>
<feature type="non-terminal residue" evidence="7">
    <location>
        <position position="1"/>
    </location>
</feature>
<evidence type="ECO:0000256" key="2">
    <source>
        <dbReference type="ARBA" id="ARBA00007236"/>
    </source>
</evidence>
<feature type="signal peptide" evidence="6">
    <location>
        <begin position="1"/>
        <end position="16"/>
    </location>
</feature>
<protein>
    <submittedName>
        <fullName evidence="7">IL17F protein</fullName>
    </submittedName>
</protein>
<keyword evidence="8" id="KW-1185">Reference proteome</keyword>
<keyword evidence="5 6" id="KW-0732">Signal</keyword>
<feature type="non-terminal residue" evidence="7">
    <location>
        <position position="152"/>
    </location>
</feature>
<dbReference type="AlphaFoldDB" id="A0A852FF06"/>
<gene>
    <name evidence="7" type="primary">Il17f_1</name>
    <name evidence="7" type="ORF">PEUTAE_R13648</name>
</gene>
<reference evidence="7" key="1">
    <citation type="submission" date="2019-09" db="EMBL/GenBank/DDBJ databases">
        <title>Bird 10,000 Genomes (B10K) Project - Family phase.</title>
        <authorList>
            <person name="Zhang G."/>
        </authorList>
    </citation>
    <scope>NUCLEOTIDE SEQUENCE</scope>
    <source>
        <strain evidence="7">B10K-DU-002-52</strain>
        <tissue evidence="7">Muscle</tissue>
    </source>
</reference>
<evidence type="ECO:0000256" key="5">
    <source>
        <dbReference type="ARBA" id="ARBA00022729"/>
    </source>
</evidence>
<keyword evidence="4" id="KW-0964">Secreted</keyword>
<dbReference type="GO" id="GO:0005615">
    <property type="term" value="C:extracellular space"/>
    <property type="evidence" value="ECO:0007669"/>
    <property type="project" value="UniProtKB-KW"/>
</dbReference>
<evidence type="ECO:0000256" key="1">
    <source>
        <dbReference type="ARBA" id="ARBA00004613"/>
    </source>
</evidence>
<dbReference type="InterPro" id="IPR010345">
    <property type="entry name" value="IL-17_fam"/>
</dbReference>
<dbReference type="InterPro" id="IPR029034">
    <property type="entry name" value="Cystine-knot_cytokine"/>
</dbReference>
<comment type="similarity">
    <text evidence="2">Belongs to the IL-17 family.</text>
</comment>
<dbReference type="Pfam" id="PF06083">
    <property type="entry name" value="IL17"/>
    <property type="match status" value="1"/>
</dbReference>
<dbReference type="SUPFAM" id="SSF57501">
    <property type="entry name" value="Cystine-knot cytokines"/>
    <property type="match status" value="1"/>
</dbReference>
<evidence type="ECO:0000313" key="7">
    <source>
        <dbReference type="EMBL" id="NXQ17315.1"/>
    </source>
</evidence>
<dbReference type="Gene3D" id="2.10.90.10">
    <property type="entry name" value="Cystine-knot cytokines"/>
    <property type="match status" value="1"/>
</dbReference>
<dbReference type="GO" id="GO:0005125">
    <property type="term" value="F:cytokine activity"/>
    <property type="evidence" value="ECO:0007669"/>
    <property type="project" value="UniProtKB-KW"/>
</dbReference>